<evidence type="ECO:0000313" key="4">
    <source>
        <dbReference type="EMBL" id="KAF9662430.1"/>
    </source>
</evidence>
<dbReference type="EMBL" id="JADGMS010000018">
    <property type="protein sequence ID" value="KAF9662430.1"/>
    <property type="molecule type" value="Genomic_DNA"/>
</dbReference>
<comment type="caution">
    <text evidence="4">The sequence shown here is derived from an EMBL/GenBank/DDBJ whole genome shotgun (WGS) entry which is preliminary data.</text>
</comment>
<sequence length="338" mass="38279">MFVTGGWTLIDLYRFIDFLYEAVLFLSLIEDPKGFKLEFFFDSNPYFKNHVLTKTYHMIDEDEPILEKAIGQVLFFYIMIMLTSSDYVFLLTEIEWYPGKCLTQKLLKKKPKKGSKNAKPVTKTEDCESFFNFFSPPQVPEDDEDIDEDTAEELQNQMEQDYDIGKVEGDKLGMVSRVSGLQNASSICHIQRMNGLDFFLSLVGIEGCGKVAMLGLAAARSVKGRGVLLRSQVGAPHSIPCCSSRTQQCREENIPSLQALDSCLKEKLSAWLSPIVLKLHQITCVECFGSFNKVQIDIDALMIIIKCNEVLSLTFDFDTVIFIKHILKVQAKLNNLSS</sequence>
<dbReference type="GO" id="GO:0005634">
    <property type="term" value="C:nucleus"/>
    <property type="evidence" value="ECO:0007669"/>
    <property type="project" value="InterPro"/>
</dbReference>
<comment type="similarity">
    <text evidence="1 3">Belongs to the nucleosome assembly protein (NAP) family.</text>
</comment>
<accession>A0A835J3D3</accession>
<protein>
    <submittedName>
        <fullName evidence="4">Uncharacterized protein</fullName>
    </submittedName>
</protein>
<evidence type="ECO:0000313" key="5">
    <source>
        <dbReference type="Proteomes" id="UP000657918"/>
    </source>
</evidence>
<organism evidence="4 5">
    <name type="scientific">Salix dunnii</name>
    <dbReference type="NCBI Taxonomy" id="1413687"/>
    <lineage>
        <taxon>Eukaryota</taxon>
        <taxon>Viridiplantae</taxon>
        <taxon>Streptophyta</taxon>
        <taxon>Embryophyta</taxon>
        <taxon>Tracheophyta</taxon>
        <taxon>Spermatophyta</taxon>
        <taxon>Magnoliopsida</taxon>
        <taxon>eudicotyledons</taxon>
        <taxon>Gunneridae</taxon>
        <taxon>Pentapetalae</taxon>
        <taxon>rosids</taxon>
        <taxon>fabids</taxon>
        <taxon>Malpighiales</taxon>
        <taxon>Salicaceae</taxon>
        <taxon>Saliceae</taxon>
        <taxon>Salix</taxon>
    </lineage>
</organism>
<dbReference type="InterPro" id="IPR037231">
    <property type="entry name" value="NAP-like_sf"/>
</dbReference>
<dbReference type="AlphaFoldDB" id="A0A835J3D3"/>
<keyword evidence="2" id="KW-0143">Chaperone</keyword>
<reference evidence="4 5" key="1">
    <citation type="submission" date="2020-10" db="EMBL/GenBank/DDBJ databases">
        <title>Plant Genome Project.</title>
        <authorList>
            <person name="Zhang R.-G."/>
        </authorList>
    </citation>
    <scope>NUCLEOTIDE SEQUENCE [LARGE SCALE GENOMIC DNA]</scope>
    <source>
        <strain evidence="4">FAFU-HL-1</strain>
        <tissue evidence="4">Leaf</tissue>
    </source>
</reference>
<dbReference type="PANTHER" id="PTHR11875">
    <property type="entry name" value="TESTIS-SPECIFIC Y-ENCODED PROTEIN"/>
    <property type="match status" value="1"/>
</dbReference>
<dbReference type="OrthoDB" id="27325at2759"/>
<proteinExistence type="inferred from homology"/>
<keyword evidence="5" id="KW-1185">Reference proteome</keyword>
<name>A0A835J3D3_9ROSI</name>
<evidence type="ECO:0000256" key="2">
    <source>
        <dbReference type="ARBA" id="ARBA00023186"/>
    </source>
</evidence>
<dbReference type="GO" id="GO:0042393">
    <property type="term" value="F:histone binding"/>
    <property type="evidence" value="ECO:0007669"/>
    <property type="project" value="UniProtKB-ARBA"/>
</dbReference>
<dbReference type="InterPro" id="IPR002164">
    <property type="entry name" value="NAP_family"/>
</dbReference>
<dbReference type="GO" id="GO:0006334">
    <property type="term" value="P:nucleosome assembly"/>
    <property type="evidence" value="ECO:0007669"/>
    <property type="project" value="InterPro"/>
</dbReference>
<dbReference type="SUPFAM" id="SSF143113">
    <property type="entry name" value="NAP-like"/>
    <property type="match status" value="1"/>
</dbReference>
<dbReference type="GO" id="GO:0000724">
    <property type="term" value="P:double-strand break repair via homologous recombination"/>
    <property type="evidence" value="ECO:0007669"/>
    <property type="project" value="UniProtKB-ARBA"/>
</dbReference>
<evidence type="ECO:0000256" key="1">
    <source>
        <dbReference type="ARBA" id="ARBA00009947"/>
    </source>
</evidence>
<dbReference type="Proteomes" id="UP000657918">
    <property type="component" value="Unassembled WGS sequence"/>
</dbReference>
<gene>
    <name evidence="4" type="ORF">SADUNF_Sadunf18G0052500</name>
</gene>
<dbReference type="Gene3D" id="3.30.1120.90">
    <property type="entry name" value="Nucleosome assembly protein"/>
    <property type="match status" value="1"/>
</dbReference>
<evidence type="ECO:0000256" key="3">
    <source>
        <dbReference type="RuleBase" id="RU003876"/>
    </source>
</evidence>
<dbReference type="Pfam" id="PF00956">
    <property type="entry name" value="NAP"/>
    <property type="match status" value="1"/>
</dbReference>